<dbReference type="EMBL" id="MFFM01000049">
    <property type="protein sequence ID" value="OGF08084.1"/>
    <property type="molecule type" value="Genomic_DNA"/>
</dbReference>
<name>A0A1F5R0T2_9BACT</name>
<reference evidence="1 2" key="1">
    <citation type="journal article" date="2016" name="Nat. Commun.">
        <title>Thousands of microbial genomes shed light on interconnected biogeochemical processes in an aquifer system.</title>
        <authorList>
            <person name="Anantharaman K."/>
            <person name="Brown C.T."/>
            <person name="Hug L.A."/>
            <person name="Sharon I."/>
            <person name="Castelle C.J."/>
            <person name="Probst A.J."/>
            <person name="Thomas B.C."/>
            <person name="Singh A."/>
            <person name="Wilkins M.J."/>
            <person name="Karaoz U."/>
            <person name="Brodie E.L."/>
            <person name="Williams K.H."/>
            <person name="Hubbard S.S."/>
            <person name="Banfield J.F."/>
        </authorList>
    </citation>
    <scope>NUCLEOTIDE SEQUENCE [LARGE SCALE GENOMIC DNA]</scope>
</reference>
<accession>A0A1F5R0T2</accession>
<evidence type="ECO:0000313" key="2">
    <source>
        <dbReference type="Proteomes" id="UP000177230"/>
    </source>
</evidence>
<sequence length="132" mass="15201">MPNLKNKAPVKFSGMGEIRMGSPYNGGKVRVEGFDHPYLKQGDFQDRYAYDPAKQRLVLVRWDPGYNIPGFYLLMLDLKKQRIYRSPTIFGCCQTMILEEGGVVLEIFDRGKIIDKTFKLAMINQHLTHDPC</sequence>
<organism evidence="1 2">
    <name type="scientific">Candidatus Edwardsbacteria bacterium GWF2_54_11</name>
    <dbReference type="NCBI Taxonomy" id="1817851"/>
    <lineage>
        <taxon>Bacteria</taxon>
        <taxon>Candidatus Edwardsiibacteriota</taxon>
    </lineage>
</organism>
<evidence type="ECO:0000313" key="1">
    <source>
        <dbReference type="EMBL" id="OGF08084.1"/>
    </source>
</evidence>
<proteinExistence type="predicted"/>
<dbReference type="Proteomes" id="UP000177230">
    <property type="component" value="Unassembled WGS sequence"/>
</dbReference>
<comment type="caution">
    <text evidence="1">The sequence shown here is derived from an EMBL/GenBank/DDBJ whole genome shotgun (WGS) entry which is preliminary data.</text>
</comment>
<gene>
    <name evidence="1" type="ORF">A2024_04980</name>
</gene>
<protein>
    <submittedName>
        <fullName evidence="1">Uncharacterized protein</fullName>
    </submittedName>
</protein>
<dbReference type="AlphaFoldDB" id="A0A1F5R0T2"/>